<organism evidence="2 3">
    <name type="scientific">Tetradesmus obliquus</name>
    <name type="common">Green alga</name>
    <name type="synonym">Acutodesmus obliquus</name>
    <dbReference type="NCBI Taxonomy" id="3088"/>
    <lineage>
        <taxon>Eukaryota</taxon>
        <taxon>Viridiplantae</taxon>
        <taxon>Chlorophyta</taxon>
        <taxon>core chlorophytes</taxon>
        <taxon>Chlorophyceae</taxon>
        <taxon>CS clade</taxon>
        <taxon>Sphaeropleales</taxon>
        <taxon>Scenedesmaceae</taxon>
        <taxon>Tetradesmus</taxon>
    </lineage>
</organism>
<dbReference type="SUPFAM" id="SSF52058">
    <property type="entry name" value="L domain-like"/>
    <property type="match status" value="1"/>
</dbReference>
<dbReference type="Gene3D" id="3.80.10.10">
    <property type="entry name" value="Ribonuclease Inhibitor"/>
    <property type="match status" value="1"/>
</dbReference>
<accession>A0ABY8TZ50</accession>
<name>A0ABY8TZ50_TETOB</name>
<protein>
    <submittedName>
        <fullName evidence="2">Uncharacterized protein</fullName>
    </submittedName>
</protein>
<dbReference type="InterPro" id="IPR032675">
    <property type="entry name" value="LRR_dom_sf"/>
</dbReference>
<evidence type="ECO:0000313" key="2">
    <source>
        <dbReference type="EMBL" id="WIA14277.1"/>
    </source>
</evidence>
<proteinExistence type="predicted"/>
<evidence type="ECO:0000313" key="3">
    <source>
        <dbReference type="Proteomes" id="UP001244341"/>
    </source>
</evidence>
<dbReference type="Proteomes" id="UP001244341">
    <property type="component" value="Chromosome 5b"/>
</dbReference>
<sequence>MCQRAAAALRVPGADLRLVQACTRERFPSCKQLTVQLHSREQAVFDLPLALDALAGLTTLSQLVLGVDAAVANEPHTMAAALASLLWWQMRQQSALQPAPFNYSLTLSLDCSWQANEAVWQALGRLSQLSSLMIQTAAGDANETAVNMQHLSALAPLGSCLKQLELRITPVGDLQHQDYAFLSSLTTLTGLHLPVECDHVRLDSISCLTNLRSLELPAHRFAELVLDAAVYAAIAQLTQLTRLSLSSIELGSLVARAAAAAECAAAVRSLPALRQLTWLSFAPKYKAEVAALAALQQLRGLMARITLSSELRLNDLAAVGPLRGLTTLAIELPDVIELSCKRAKRVLSSVPHVHVVTLHVDARHVEAAARVVREAREAHAAAGIEWPAVVLVADLEPGWDA</sequence>
<gene>
    <name evidence="2" type="ORF">OEZ85_002811</name>
</gene>
<evidence type="ECO:0000256" key="1">
    <source>
        <dbReference type="ARBA" id="ARBA00004430"/>
    </source>
</evidence>
<comment type="subcellular location">
    <subcellularLocation>
        <location evidence="1">Cytoplasm</location>
        <location evidence="1">Cytoskeleton</location>
        <location evidence="1">Cilium axoneme</location>
    </subcellularLocation>
</comment>
<reference evidence="2 3" key="1">
    <citation type="submission" date="2023-05" db="EMBL/GenBank/DDBJ databases">
        <title>A 100% complete, gapless, phased diploid assembly of the Scenedesmus obliquus UTEX 3031 genome.</title>
        <authorList>
            <person name="Biondi T.C."/>
            <person name="Hanschen E.R."/>
            <person name="Kwon T."/>
            <person name="Eng W."/>
            <person name="Kruse C.P.S."/>
            <person name="Koehler S.I."/>
            <person name="Kunde Y."/>
            <person name="Gleasner C.D."/>
            <person name="You Mak K.T."/>
            <person name="Polle J."/>
            <person name="Hovde B.T."/>
            <person name="Starkenburg S.R."/>
        </authorList>
    </citation>
    <scope>NUCLEOTIDE SEQUENCE [LARGE SCALE GENOMIC DNA]</scope>
    <source>
        <strain evidence="2 3">DOE0152z</strain>
    </source>
</reference>
<dbReference type="EMBL" id="CP126212">
    <property type="protein sequence ID" value="WIA14277.1"/>
    <property type="molecule type" value="Genomic_DNA"/>
</dbReference>
<keyword evidence="3" id="KW-1185">Reference proteome</keyword>